<sequence length="143" mass="15778">MTVLVDTGVLYADHDTDASRHTAATTAIEAVYDGEFGQPYVSDYVYDEAVTLTLTRGEAFEPAKLLGDRLRGVDPYPQTYEMLRVTAAAFADAVEVFERYDDQALSFTDATTVALVARHGIDHVVSFDDDFDGLVDRIDPETM</sequence>
<keyword evidence="3" id="KW-1185">Reference proteome</keyword>
<dbReference type="GO" id="GO:0004521">
    <property type="term" value="F:RNA endonuclease activity"/>
    <property type="evidence" value="ECO:0007669"/>
    <property type="project" value="InterPro"/>
</dbReference>
<evidence type="ECO:0000313" key="2">
    <source>
        <dbReference type="EMBL" id="RQG98836.1"/>
    </source>
</evidence>
<dbReference type="OrthoDB" id="198094at2157"/>
<dbReference type="GO" id="GO:0016075">
    <property type="term" value="P:rRNA catabolic process"/>
    <property type="evidence" value="ECO:0007669"/>
    <property type="project" value="TreeGrafter"/>
</dbReference>
<dbReference type="Proteomes" id="UP000281431">
    <property type="component" value="Unassembled WGS sequence"/>
</dbReference>
<dbReference type="Gene3D" id="3.40.50.1010">
    <property type="entry name" value="5'-nuclease"/>
    <property type="match status" value="1"/>
</dbReference>
<name>A0A3N6MVA8_NATCH</name>
<feature type="domain" description="PIN" evidence="1">
    <location>
        <begin position="3"/>
        <end position="132"/>
    </location>
</feature>
<dbReference type="InterPro" id="IPR002716">
    <property type="entry name" value="PIN_dom"/>
</dbReference>
<protein>
    <submittedName>
        <fullName evidence="2">PIN domain-containing protein</fullName>
    </submittedName>
</protein>
<dbReference type="InterPro" id="IPR029060">
    <property type="entry name" value="PIN-like_dom_sf"/>
</dbReference>
<comment type="caution">
    <text evidence="2">The sequence shown here is derived from an EMBL/GenBank/DDBJ whole genome shotgun (WGS) entry which is preliminary data.</text>
</comment>
<reference evidence="2 3" key="1">
    <citation type="submission" date="2018-10" db="EMBL/GenBank/DDBJ databases">
        <title>Natrarchaeobius chitinivorans gen. nov., sp. nov., and Natrarchaeobius haloalkaliphilus sp. nov., alkaliphilic, chitin-utilizing haloarchaea from hypersaline alkaline lakes.</title>
        <authorList>
            <person name="Sorokin D.Y."/>
            <person name="Elcheninov A.G."/>
            <person name="Kostrikina N.A."/>
            <person name="Bale N.J."/>
            <person name="Sinninghe Damste J.S."/>
            <person name="Khijniak T.V."/>
            <person name="Kublanov I.V."/>
            <person name="Toshchakov S.V."/>
        </authorList>
    </citation>
    <scope>NUCLEOTIDE SEQUENCE [LARGE SCALE GENOMIC DNA]</scope>
    <source>
        <strain evidence="2 3">AArcht7</strain>
    </source>
</reference>
<gene>
    <name evidence="2" type="ORF">EA472_16610</name>
</gene>
<dbReference type="EMBL" id="REFZ01000012">
    <property type="protein sequence ID" value="RQG98836.1"/>
    <property type="molecule type" value="Genomic_DNA"/>
</dbReference>
<dbReference type="Pfam" id="PF01850">
    <property type="entry name" value="PIN"/>
    <property type="match status" value="1"/>
</dbReference>
<dbReference type="AlphaFoldDB" id="A0A3N6MVA8"/>
<organism evidence="2 3">
    <name type="scientific">Natrarchaeobius chitinivorans</name>
    <dbReference type="NCBI Taxonomy" id="1679083"/>
    <lineage>
        <taxon>Archaea</taxon>
        <taxon>Methanobacteriati</taxon>
        <taxon>Methanobacteriota</taxon>
        <taxon>Stenosarchaea group</taxon>
        <taxon>Halobacteria</taxon>
        <taxon>Halobacteriales</taxon>
        <taxon>Natrialbaceae</taxon>
        <taxon>Natrarchaeobius</taxon>
    </lineage>
</organism>
<accession>A0A3N6MVA8</accession>
<dbReference type="PANTHER" id="PTHR42188">
    <property type="entry name" value="23S RRNA-SPECIFIC ENDONUCLEASE VAPC20"/>
    <property type="match status" value="1"/>
</dbReference>
<dbReference type="SUPFAM" id="SSF88723">
    <property type="entry name" value="PIN domain-like"/>
    <property type="match status" value="1"/>
</dbReference>
<proteinExistence type="predicted"/>
<dbReference type="PANTHER" id="PTHR42188:SF1">
    <property type="entry name" value="23S RRNA-SPECIFIC ENDONUCLEASE VAPC20"/>
    <property type="match status" value="1"/>
</dbReference>
<evidence type="ECO:0000259" key="1">
    <source>
        <dbReference type="Pfam" id="PF01850"/>
    </source>
</evidence>
<dbReference type="InterPro" id="IPR039018">
    <property type="entry name" value="VapC20-like"/>
</dbReference>
<evidence type="ECO:0000313" key="3">
    <source>
        <dbReference type="Proteomes" id="UP000281431"/>
    </source>
</evidence>